<sequence>MCEEDLSQVFAALADPTRRAILARLAGGDATVNELAEPFDMSQPSISKHLKVLERAGLISRTREAQTRPCHLEPAPLFEVANWVEAYRSLWNASFDRLDALLNTNAKAQPKKPPTSKGRKTCSKITLRSRKA</sequence>
<dbReference type="InterPro" id="IPR001845">
    <property type="entry name" value="HTH_ArsR_DNA-bd_dom"/>
</dbReference>
<evidence type="ECO:0000256" key="1">
    <source>
        <dbReference type="SAM" id="MobiDB-lite"/>
    </source>
</evidence>
<dbReference type="Proteomes" id="UP000054903">
    <property type="component" value="Unassembled WGS sequence"/>
</dbReference>
<dbReference type="CDD" id="cd00090">
    <property type="entry name" value="HTH_ARSR"/>
    <property type="match status" value="1"/>
</dbReference>
<evidence type="ECO:0000259" key="2">
    <source>
        <dbReference type="PROSITE" id="PS50987"/>
    </source>
</evidence>
<feature type="region of interest" description="Disordered" evidence="1">
    <location>
        <begin position="105"/>
        <end position="132"/>
    </location>
</feature>
<dbReference type="PROSITE" id="PS50987">
    <property type="entry name" value="HTH_ARSR_2"/>
    <property type="match status" value="1"/>
</dbReference>
<dbReference type="AlphaFoldDB" id="A0A158ADY5"/>
<feature type="compositionally biased region" description="Basic residues" evidence="1">
    <location>
        <begin position="117"/>
        <end position="132"/>
    </location>
</feature>
<dbReference type="PRINTS" id="PR00778">
    <property type="entry name" value="HTHARSR"/>
</dbReference>
<accession>A0A158ADY5</accession>
<dbReference type="EMBL" id="FCNX02000003">
    <property type="protein sequence ID" value="SAK56044.1"/>
    <property type="molecule type" value="Genomic_DNA"/>
</dbReference>
<reference evidence="3" key="1">
    <citation type="submission" date="2016-01" db="EMBL/GenBank/DDBJ databases">
        <authorList>
            <person name="Peeters C."/>
        </authorList>
    </citation>
    <scope>NUCLEOTIDE SEQUENCE</scope>
    <source>
        <strain evidence="3">LMG 29320</strain>
    </source>
</reference>
<dbReference type="PANTHER" id="PTHR38600:SF2">
    <property type="entry name" value="SLL0088 PROTEIN"/>
    <property type="match status" value="1"/>
</dbReference>
<dbReference type="SMART" id="SM00418">
    <property type="entry name" value="HTH_ARSR"/>
    <property type="match status" value="1"/>
</dbReference>
<proteinExistence type="predicted"/>
<dbReference type="InterPro" id="IPR036388">
    <property type="entry name" value="WH-like_DNA-bd_sf"/>
</dbReference>
<comment type="caution">
    <text evidence="3">The sequence shown here is derived from an EMBL/GenBank/DDBJ whole genome shotgun (WGS) entry which is preliminary data.</text>
</comment>
<dbReference type="STRING" id="1777138.AWB77_01679"/>
<evidence type="ECO:0000313" key="3">
    <source>
        <dbReference type="EMBL" id="SAK56044.1"/>
    </source>
</evidence>
<dbReference type="SUPFAM" id="SSF46785">
    <property type="entry name" value="Winged helix' DNA-binding domain"/>
    <property type="match status" value="1"/>
</dbReference>
<dbReference type="InterPro" id="IPR011991">
    <property type="entry name" value="ArsR-like_HTH"/>
</dbReference>
<evidence type="ECO:0000313" key="4">
    <source>
        <dbReference type="Proteomes" id="UP000054903"/>
    </source>
</evidence>
<dbReference type="OrthoDB" id="9791888at2"/>
<gene>
    <name evidence="3" type="ORF">AWB77_01679</name>
</gene>
<name>A0A158ADY5_9BURK</name>
<dbReference type="GO" id="GO:0003700">
    <property type="term" value="F:DNA-binding transcription factor activity"/>
    <property type="evidence" value="ECO:0007669"/>
    <property type="project" value="InterPro"/>
</dbReference>
<keyword evidence="4" id="KW-1185">Reference proteome</keyword>
<protein>
    <submittedName>
        <fullName evidence="3">ArsR family transcriptional regulator</fullName>
    </submittedName>
</protein>
<organism evidence="3 4">
    <name type="scientific">Caballeronia fortuita</name>
    <dbReference type="NCBI Taxonomy" id="1777138"/>
    <lineage>
        <taxon>Bacteria</taxon>
        <taxon>Pseudomonadati</taxon>
        <taxon>Pseudomonadota</taxon>
        <taxon>Betaproteobacteria</taxon>
        <taxon>Burkholderiales</taxon>
        <taxon>Burkholderiaceae</taxon>
        <taxon>Caballeronia</taxon>
    </lineage>
</organism>
<feature type="domain" description="HTH arsR-type" evidence="2">
    <location>
        <begin position="1"/>
        <end position="92"/>
    </location>
</feature>
<dbReference type="Pfam" id="PF12840">
    <property type="entry name" value="HTH_20"/>
    <property type="match status" value="1"/>
</dbReference>
<dbReference type="InterPro" id="IPR036390">
    <property type="entry name" value="WH_DNA-bd_sf"/>
</dbReference>
<dbReference type="PANTHER" id="PTHR38600">
    <property type="entry name" value="TRANSCRIPTIONAL REGULATORY PROTEIN"/>
    <property type="match status" value="1"/>
</dbReference>
<dbReference type="Gene3D" id="1.10.10.10">
    <property type="entry name" value="Winged helix-like DNA-binding domain superfamily/Winged helix DNA-binding domain"/>
    <property type="match status" value="1"/>
</dbReference>
<dbReference type="RefSeq" id="WP_061133924.1">
    <property type="nucleotide sequence ID" value="NZ_FCNX02000003.1"/>
</dbReference>
<dbReference type="NCBIfam" id="NF033788">
    <property type="entry name" value="HTH_metalloreg"/>
    <property type="match status" value="1"/>
</dbReference>